<sequence>MWPPLKDEDLPGELRGYSPPINRCKLAALKTIYKGRRRLSGCGQKADWEDLLDRRDGSHFNERTGGYEVVQGGQDGTGLRPESVLGQSAAVVGSCLTVTVGQVRRRRAANAERSVVVDGSVERGGTGASDTGNSSATDHKRNWTRHHWGTC</sequence>
<name>A0A8T1MK71_CLOSI</name>
<gene>
    <name evidence="2" type="ORF">CSKR_203961</name>
</gene>
<organism evidence="2 3">
    <name type="scientific">Clonorchis sinensis</name>
    <name type="common">Chinese liver fluke</name>
    <dbReference type="NCBI Taxonomy" id="79923"/>
    <lineage>
        <taxon>Eukaryota</taxon>
        <taxon>Metazoa</taxon>
        <taxon>Spiralia</taxon>
        <taxon>Lophotrochozoa</taxon>
        <taxon>Platyhelminthes</taxon>
        <taxon>Trematoda</taxon>
        <taxon>Digenea</taxon>
        <taxon>Opisthorchiida</taxon>
        <taxon>Opisthorchiata</taxon>
        <taxon>Opisthorchiidae</taxon>
        <taxon>Clonorchis</taxon>
    </lineage>
</organism>
<evidence type="ECO:0000256" key="1">
    <source>
        <dbReference type="SAM" id="MobiDB-lite"/>
    </source>
</evidence>
<dbReference type="Proteomes" id="UP000286415">
    <property type="component" value="Unassembled WGS sequence"/>
</dbReference>
<keyword evidence="3" id="KW-1185">Reference proteome</keyword>
<evidence type="ECO:0000313" key="2">
    <source>
        <dbReference type="EMBL" id="KAG5449794.1"/>
    </source>
</evidence>
<reference evidence="2 3" key="1">
    <citation type="journal article" date="2018" name="Biotechnol. Adv.">
        <title>Improved genomic resources and new bioinformatic workflow for the carcinogenic parasite Clonorchis sinensis: Biotechnological implications.</title>
        <authorList>
            <person name="Wang D."/>
            <person name="Korhonen P.K."/>
            <person name="Gasser R.B."/>
            <person name="Young N.D."/>
        </authorList>
    </citation>
    <scope>NUCLEOTIDE SEQUENCE [LARGE SCALE GENOMIC DNA]</scope>
    <source>
        <strain evidence="2">Cs-k2</strain>
    </source>
</reference>
<comment type="caution">
    <text evidence="2">The sequence shown here is derived from an EMBL/GenBank/DDBJ whole genome shotgun (WGS) entry which is preliminary data.</text>
</comment>
<feature type="compositionally biased region" description="Basic residues" evidence="1">
    <location>
        <begin position="142"/>
        <end position="151"/>
    </location>
</feature>
<protein>
    <submittedName>
        <fullName evidence="2">Uncharacterized protein</fullName>
    </submittedName>
</protein>
<proteinExistence type="predicted"/>
<feature type="region of interest" description="Disordered" evidence="1">
    <location>
        <begin position="121"/>
        <end position="151"/>
    </location>
</feature>
<accession>A0A8T1MK71</accession>
<dbReference type="AlphaFoldDB" id="A0A8T1MK71"/>
<reference evidence="2 3" key="2">
    <citation type="journal article" date="2021" name="Genomics">
        <title>High-quality reference genome for Clonorchis sinensis.</title>
        <authorList>
            <person name="Young N.D."/>
            <person name="Stroehlein A.J."/>
            <person name="Kinkar L."/>
            <person name="Wang T."/>
            <person name="Sohn W.M."/>
            <person name="Chang B.C.H."/>
            <person name="Kaur P."/>
            <person name="Weisz D."/>
            <person name="Dudchenko O."/>
            <person name="Aiden E.L."/>
            <person name="Korhonen P.K."/>
            <person name="Gasser R.B."/>
        </authorList>
    </citation>
    <scope>NUCLEOTIDE SEQUENCE [LARGE SCALE GENOMIC DNA]</scope>
    <source>
        <strain evidence="2">Cs-k2</strain>
    </source>
</reference>
<dbReference type="EMBL" id="NIRI02000042">
    <property type="protein sequence ID" value="KAG5449794.1"/>
    <property type="molecule type" value="Genomic_DNA"/>
</dbReference>
<evidence type="ECO:0000313" key="3">
    <source>
        <dbReference type="Proteomes" id="UP000286415"/>
    </source>
</evidence>